<sequence>SFFQDCISENDLDEVNIEILRNKLYKAYLESFYSFCKEQGGQTEEVMCPILQ</sequence>
<dbReference type="GO" id="GO:0046961">
    <property type="term" value="F:proton-transporting ATPase activity, rotational mechanism"/>
    <property type="evidence" value="ECO:0007669"/>
    <property type="project" value="InterPro"/>
</dbReference>
<protein>
    <submittedName>
        <fullName evidence="1">Uncharacterized protein</fullName>
    </submittedName>
</protein>
<dbReference type="GO" id="GO:0033179">
    <property type="term" value="C:proton-transporting V-type ATPase, V0 domain"/>
    <property type="evidence" value="ECO:0007669"/>
    <property type="project" value="InterPro"/>
</dbReference>
<dbReference type="SUPFAM" id="SSF103486">
    <property type="entry name" value="V-type ATP synthase subunit C"/>
    <property type="match status" value="1"/>
</dbReference>
<accession>A0A401Q8M1</accession>
<dbReference type="STRING" id="75743.A0A401Q8M1"/>
<dbReference type="Proteomes" id="UP000288216">
    <property type="component" value="Unassembled WGS sequence"/>
</dbReference>
<organism evidence="1 2">
    <name type="scientific">Scyliorhinus torazame</name>
    <name type="common">Cloudy catshark</name>
    <name type="synonym">Catulus torazame</name>
    <dbReference type="NCBI Taxonomy" id="75743"/>
    <lineage>
        <taxon>Eukaryota</taxon>
        <taxon>Metazoa</taxon>
        <taxon>Chordata</taxon>
        <taxon>Craniata</taxon>
        <taxon>Vertebrata</taxon>
        <taxon>Chondrichthyes</taxon>
        <taxon>Elasmobranchii</taxon>
        <taxon>Galeomorphii</taxon>
        <taxon>Galeoidea</taxon>
        <taxon>Carcharhiniformes</taxon>
        <taxon>Scyliorhinidae</taxon>
        <taxon>Scyliorhinus</taxon>
    </lineage>
</organism>
<dbReference type="EMBL" id="BFAA01026897">
    <property type="protein sequence ID" value="GCB81720.1"/>
    <property type="molecule type" value="Genomic_DNA"/>
</dbReference>
<dbReference type="AlphaFoldDB" id="A0A401Q8M1"/>
<feature type="non-terminal residue" evidence="1">
    <location>
        <position position="1"/>
    </location>
</feature>
<feature type="non-terminal residue" evidence="1">
    <location>
        <position position="52"/>
    </location>
</feature>
<dbReference type="PANTHER" id="PTHR11028">
    <property type="entry name" value="VACUOLAR ATP SYNTHASE SUBUNIT AC39"/>
    <property type="match status" value="1"/>
</dbReference>
<name>A0A401Q8M1_SCYTO</name>
<proteinExistence type="predicted"/>
<comment type="caution">
    <text evidence="1">The sequence shown here is derived from an EMBL/GenBank/DDBJ whole genome shotgun (WGS) entry which is preliminary data.</text>
</comment>
<dbReference type="InterPro" id="IPR016727">
    <property type="entry name" value="ATPase_V0-cplx_dsu"/>
</dbReference>
<dbReference type="Pfam" id="PF01992">
    <property type="entry name" value="vATP-synt_AC39"/>
    <property type="match status" value="1"/>
</dbReference>
<reference evidence="1 2" key="1">
    <citation type="journal article" date="2018" name="Nat. Ecol. Evol.">
        <title>Shark genomes provide insights into elasmobranch evolution and the origin of vertebrates.</title>
        <authorList>
            <person name="Hara Y"/>
            <person name="Yamaguchi K"/>
            <person name="Onimaru K"/>
            <person name="Kadota M"/>
            <person name="Koyanagi M"/>
            <person name="Keeley SD"/>
            <person name="Tatsumi K"/>
            <person name="Tanaka K"/>
            <person name="Motone F"/>
            <person name="Kageyama Y"/>
            <person name="Nozu R"/>
            <person name="Adachi N"/>
            <person name="Nishimura O"/>
            <person name="Nakagawa R"/>
            <person name="Tanegashima C"/>
            <person name="Kiyatake I"/>
            <person name="Matsumoto R"/>
            <person name="Murakumo K"/>
            <person name="Nishida K"/>
            <person name="Terakita A"/>
            <person name="Kuratani S"/>
            <person name="Sato K"/>
            <person name="Hyodo S Kuraku.S."/>
        </authorList>
    </citation>
    <scope>NUCLEOTIDE SEQUENCE [LARGE SCALE GENOMIC DNA]</scope>
</reference>
<gene>
    <name evidence="1" type="ORF">scyTo_0023172</name>
</gene>
<dbReference type="OrthoDB" id="5838802at2759"/>
<keyword evidence="2" id="KW-1185">Reference proteome</keyword>
<evidence type="ECO:0000313" key="1">
    <source>
        <dbReference type="EMBL" id="GCB81720.1"/>
    </source>
</evidence>
<dbReference type="InterPro" id="IPR036079">
    <property type="entry name" value="ATPase_csu/dsu_sf"/>
</dbReference>
<dbReference type="InterPro" id="IPR002843">
    <property type="entry name" value="ATPase_V0-cplx_csu/dsu"/>
</dbReference>
<evidence type="ECO:0000313" key="2">
    <source>
        <dbReference type="Proteomes" id="UP000288216"/>
    </source>
</evidence>